<gene>
    <name evidence="11" type="ORF">BIW11_00264</name>
</gene>
<comment type="caution">
    <text evidence="11">The sequence shown here is derived from an EMBL/GenBank/DDBJ whole genome shotgun (WGS) entry which is preliminary data.</text>
</comment>
<dbReference type="InterPro" id="IPR036291">
    <property type="entry name" value="NAD(P)-bd_dom_sf"/>
</dbReference>
<dbReference type="Pfam" id="PF00763">
    <property type="entry name" value="THF_DHG_CYH"/>
    <property type="match status" value="1"/>
</dbReference>
<evidence type="ECO:0000256" key="6">
    <source>
        <dbReference type="ARBA" id="ARBA00023002"/>
    </source>
</evidence>
<evidence type="ECO:0000313" key="11">
    <source>
        <dbReference type="EMBL" id="OQR78675.1"/>
    </source>
</evidence>
<dbReference type="FunFam" id="3.40.50.10860:FF:000005">
    <property type="entry name" value="C-1-tetrahydrofolate synthase, cytoplasmic, putative"/>
    <property type="match status" value="1"/>
</dbReference>
<evidence type="ECO:0000256" key="2">
    <source>
        <dbReference type="ARBA" id="ARBA00011738"/>
    </source>
</evidence>
<dbReference type="STRING" id="418985.A0A1V9XYV6"/>
<evidence type="ECO:0000313" key="12">
    <source>
        <dbReference type="Proteomes" id="UP000192247"/>
    </source>
</evidence>
<dbReference type="Proteomes" id="UP000192247">
    <property type="component" value="Unassembled WGS sequence"/>
</dbReference>
<protein>
    <submittedName>
        <fullName evidence="11">Bifunctional protein FolD-like</fullName>
    </submittedName>
</protein>
<evidence type="ECO:0000256" key="7">
    <source>
        <dbReference type="ARBA" id="ARBA00023268"/>
    </source>
</evidence>
<dbReference type="HAMAP" id="MF_01576">
    <property type="entry name" value="THF_DHG_CYH"/>
    <property type="match status" value="1"/>
</dbReference>
<feature type="domain" description="Tetrahydrofolate dehydrogenase/cyclohydrolase NAD(P)-binding" evidence="10">
    <location>
        <begin position="173"/>
        <end position="316"/>
    </location>
</feature>
<dbReference type="GO" id="GO:0004477">
    <property type="term" value="F:methenyltetrahydrofolate cyclohydrolase activity"/>
    <property type="evidence" value="ECO:0007669"/>
    <property type="project" value="UniProtKB-EC"/>
</dbReference>
<evidence type="ECO:0000256" key="1">
    <source>
        <dbReference type="ARBA" id="ARBA00004777"/>
    </source>
</evidence>
<evidence type="ECO:0000259" key="10">
    <source>
        <dbReference type="Pfam" id="PF02882"/>
    </source>
</evidence>
<dbReference type="PANTHER" id="PTHR48099:SF5">
    <property type="entry name" value="C-1-TETRAHYDROFOLATE SYNTHASE, CYTOPLASMIC"/>
    <property type="match status" value="1"/>
</dbReference>
<dbReference type="InterPro" id="IPR020630">
    <property type="entry name" value="THF_DH/CycHdrlase_cat_dom"/>
</dbReference>
<dbReference type="PRINTS" id="PR00085">
    <property type="entry name" value="THFDHDRGNASE"/>
</dbReference>
<keyword evidence="4" id="KW-0378">Hydrolase</keyword>
<dbReference type="SUPFAM" id="SSF53223">
    <property type="entry name" value="Aminoacid dehydrogenase-like, N-terminal domain"/>
    <property type="match status" value="1"/>
</dbReference>
<sequence>MNGGILEMQKLLWYYNTFTNYWCARTSSSNRRFYGRYTACRILDGRSVARVREGALRHHVKGAKPPPSLAVFLVGHNPASEVFVRKKQMACARVGILFHLIRMHDSVKQEDLVHEIHRLNQNPSIHGVIVQLPLPAAMNANQVCSEVLPLKDVDCFTPENVGKLCHGNPLFVPCAPKAVLTLLEEADTALESTNTLMIGRSNLVGQPLSMMLGHRGATVATAHSLTPPDVLLDLCRWANLVVSAAGVPHLVRGGMVRPGAVVIDVGINRLPEGGVVGDVHFDEVRQKASVLTPVPGGVGPLTVVSLLENTFLAYELQNF</sequence>
<dbReference type="CDD" id="cd01080">
    <property type="entry name" value="NAD_bind_m-THF_DH_Cyclohyd"/>
    <property type="match status" value="1"/>
</dbReference>
<dbReference type="OrthoDB" id="5126881at2759"/>
<dbReference type="InParanoid" id="A0A1V9XYV6"/>
<dbReference type="PANTHER" id="PTHR48099">
    <property type="entry name" value="C-1-TETRAHYDROFOLATE SYNTHASE, CYTOPLASMIC-RELATED"/>
    <property type="match status" value="1"/>
</dbReference>
<dbReference type="InterPro" id="IPR000672">
    <property type="entry name" value="THF_DH/CycHdrlase"/>
</dbReference>
<reference evidence="11 12" key="1">
    <citation type="journal article" date="2017" name="Gigascience">
        <title>Draft genome of the honey bee ectoparasitic mite, Tropilaelaps mercedesae, is shaped by the parasitic life history.</title>
        <authorList>
            <person name="Dong X."/>
            <person name="Armstrong S.D."/>
            <person name="Xia D."/>
            <person name="Makepeace B.L."/>
            <person name="Darby A.C."/>
            <person name="Kadowaki T."/>
        </authorList>
    </citation>
    <scope>NUCLEOTIDE SEQUENCE [LARGE SCALE GENOMIC DNA]</scope>
    <source>
        <strain evidence="11">Wuxi-XJTLU</strain>
    </source>
</reference>
<dbReference type="Pfam" id="PF02882">
    <property type="entry name" value="THF_DHG_CYH_C"/>
    <property type="match status" value="1"/>
</dbReference>
<dbReference type="SUPFAM" id="SSF51735">
    <property type="entry name" value="NAD(P)-binding Rossmann-fold domains"/>
    <property type="match status" value="1"/>
</dbReference>
<feature type="domain" description="Tetrahydrofolate dehydrogenase/cyclohydrolase catalytic" evidence="9">
    <location>
        <begin position="43"/>
        <end position="154"/>
    </location>
</feature>
<dbReference type="InterPro" id="IPR046346">
    <property type="entry name" value="Aminoacid_DH-like_N_sf"/>
</dbReference>
<dbReference type="GO" id="GO:0035999">
    <property type="term" value="P:tetrahydrofolate interconversion"/>
    <property type="evidence" value="ECO:0007669"/>
    <property type="project" value="TreeGrafter"/>
</dbReference>
<dbReference type="InterPro" id="IPR020867">
    <property type="entry name" value="THF_DH/CycHdrlase_CS"/>
</dbReference>
<dbReference type="EMBL" id="MNPL01001927">
    <property type="protein sequence ID" value="OQR78675.1"/>
    <property type="molecule type" value="Genomic_DNA"/>
</dbReference>
<name>A0A1V9XYV6_9ACAR</name>
<comment type="catalytic activity">
    <reaction evidence="8">
        <text>(6R)-5,10-methenyltetrahydrofolate + H2O = (6R)-10-formyltetrahydrofolate + H(+)</text>
        <dbReference type="Rhea" id="RHEA:23700"/>
        <dbReference type="ChEBI" id="CHEBI:15377"/>
        <dbReference type="ChEBI" id="CHEBI:15378"/>
        <dbReference type="ChEBI" id="CHEBI:57455"/>
        <dbReference type="ChEBI" id="CHEBI:195366"/>
        <dbReference type="EC" id="3.5.4.9"/>
    </reaction>
</comment>
<evidence type="ECO:0000256" key="3">
    <source>
        <dbReference type="ARBA" id="ARBA00022563"/>
    </source>
</evidence>
<keyword evidence="5" id="KW-0521">NADP</keyword>
<accession>A0A1V9XYV6</accession>
<keyword evidence="12" id="KW-1185">Reference proteome</keyword>
<dbReference type="GO" id="GO:0005829">
    <property type="term" value="C:cytosol"/>
    <property type="evidence" value="ECO:0007669"/>
    <property type="project" value="TreeGrafter"/>
</dbReference>
<keyword evidence="6" id="KW-0560">Oxidoreductase</keyword>
<proteinExistence type="inferred from homology"/>
<comment type="pathway">
    <text evidence="1">One-carbon metabolism; tetrahydrofolate interconversion.</text>
</comment>
<dbReference type="GO" id="GO:0004488">
    <property type="term" value="F:methylenetetrahydrofolate dehydrogenase (NADP+) activity"/>
    <property type="evidence" value="ECO:0007669"/>
    <property type="project" value="InterPro"/>
</dbReference>
<keyword evidence="3" id="KW-0554">One-carbon metabolism</keyword>
<comment type="subunit">
    <text evidence="2">Homodimer.</text>
</comment>
<evidence type="ECO:0000259" key="9">
    <source>
        <dbReference type="Pfam" id="PF00763"/>
    </source>
</evidence>
<dbReference type="AlphaFoldDB" id="A0A1V9XYV6"/>
<dbReference type="InterPro" id="IPR020631">
    <property type="entry name" value="THF_DH/CycHdrlase_NAD-bd_dom"/>
</dbReference>
<dbReference type="Gene3D" id="3.40.50.10860">
    <property type="entry name" value="Leucine Dehydrogenase, chain A, domain 1"/>
    <property type="match status" value="1"/>
</dbReference>
<evidence type="ECO:0000256" key="5">
    <source>
        <dbReference type="ARBA" id="ARBA00022857"/>
    </source>
</evidence>
<dbReference type="Gene3D" id="3.40.50.720">
    <property type="entry name" value="NAD(P)-binding Rossmann-like Domain"/>
    <property type="match status" value="1"/>
</dbReference>
<organism evidence="11 12">
    <name type="scientific">Tropilaelaps mercedesae</name>
    <dbReference type="NCBI Taxonomy" id="418985"/>
    <lineage>
        <taxon>Eukaryota</taxon>
        <taxon>Metazoa</taxon>
        <taxon>Ecdysozoa</taxon>
        <taxon>Arthropoda</taxon>
        <taxon>Chelicerata</taxon>
        <taxon>Arachnida</taxon>
        <taxon>Acari</taxon>
        <taxon>Parasitiformes</taxon>
        <taxon>Mesostigmata</taxon>
        <taxon>Gamasina</taxon>
        <taxon>Dermanyssoidea</taxon>
        <taxon>Laelapidae</taxon>
        <taxon>Tropilaelaps</taxon>
    </lineage>
</organism>
<evidence type="ECO:0000256" key="4">
    <source>
        <dbReference type="ARBA" id="ARBA00022801"/>
    </source>
</evidence>
<dbReference type="PROSITE" id="PS00766">
    <property type="entry name" value="THF_DHG_CYH_1"/>
    <property type="match status" value="1"/>
</dbReference>
<keyword evidence="7" id="KW-0511">Multifunctional enzyme</keyword>
<evidence type="ECO:0000256" key="8">
    <source>
        <dbReference type="ARBA" id="ARBA00036357"/>
    </source>
</evidence>